<dbReference type="InterPro" id="IPR058630">
    <property type="entry name" value="T4_Y16D"/>
</dbReference>
<evidence type="ECO:0000313" key="2">
    <source>
        <dbReference type="EMBL" id="RDE25168.1"/>
    </source>
</evidence>
<dbReference type="RefSeq" id="WP_114694764.1">
    <property type="nucleotide sequence ID" value="NZ_QQOH01000001.1"/>
</dbReference>
<dbReference type="Pfam" id="PF26092">
    <property type="entry name" value="T4_Y16D"/>
    <property type="match status" value="1"/>
</dbReference>
<feature type="transmembrane region" description="Helical" evidence="1">
    <location>
        <begin position="6"/>
        <end position="24"/>
    </location>
</feature>
<dbReference type="OrthoDB" id="7066660at2"/>
<protein>
    <submittedName>
        <fullName evidence="2">Uncharacterized protein</fullName>
    </submittedName>
</protein>
<proteinExistence type="predicted"/>
<accession>A0A369WSU5</accession>
<comment type="caution">
    <text evidence="2">The sequence shown here is derived from an EMBL/GenBank/DDBJ whole genome shotgun (WGS) entry which is preliminary data.</text>
</comment>
<keyword evidence="3" id="KW-1185">Reference proteome</keyword>
<organism evidence="2 3">
    <name type="scientific">Motiliproteus coralliicola</name>
    <dbReference type="NCBI Taxonomy" id="2283196"/>
    <lineage>
        <taxon>Bacteria</taxon>
        <taxon>Pseudomonadati</taxon>
        <taxon>Pseudomonadota</taxon>
        <taxon>Gammaproteobacteria</taxon>
        <taxon>Oceanospirillales</taxon>
        <taxon>Oceanospirillaceae</taxon>
        <taxon>Motiliproteus</taxon>
    </lineage>
</organism>
<keyword evidence="1" id="KW-1133">Transmembrane helix</keyword>
<name>A0A369WSU5_9GAMM</name>
<evidence type="ECO:0000313" key="3">
    <source>
        <dbReference type="Proteomes" id="UP000253769"/>
    </source>
</evidence>
<dbReference type="AlphaFoldDB" id="A0A369WSU5"/>
<dbReference type="Proteomes" id="UP000253769">
    <property type="component" value="Unassembled WGS sequence"/>
</dbReference>
<sequence length="148" mass="16746">MAEQFLIAFLGILALFFLGAFVLTTNKLETYRVEATTFLALKNRYPELSLSRAPLKDGEIVPQRVVCAANRCEETGKIILGARHFDPFMRAHAKLYPDSNWIKSTQGFIDQKGNFLTRAEALTIALKEAQIIRRCGGDETRLFSENLY</sequence>
<keyword evidence="1" id="KW-0812">Transmembrane</keyword>
<gene>
    <name evidence="2" type="ORF">DV711_06320</name>
</gene>
<evidence type="ECO:0000256" key="1">
    <source>
        <dbReference type="SAM" id="Phobius"/>
    </source>
</evidence>
<dbReference type="EMBL" id="QQOH01000001">
    <property type="protein sequence ID" value="RDE25168.1"/>
    <property type="molecule type" value="Genomic_DNA"/>
</dbReference>
<keyword evidence="1" id="KW-0472">Membrane</keyword>
<reference evidence="2 3" key="1">
    <citation type="submission" date="2018-07" db="EMBL/GenBank/DDBJ databases">
        <title>Motiliproteus coralliicola sp. nov., a bacterium isolated from Coral.</title>
        <authorList>
            <person name="Wang G."/>
        </authorList>
    </citation>
    <scope>NUCLEOTIDE SEQUENCE [LARGE SCALE GENOMIC DNA]</scope>
    <source>
        <strain evidence="2 3">C34</strain>
    </source>
</reference>